<dbReference type="InterPro" id="IPR003675">
    <property type="entry name" value="Rce1/LyrA-like_dom"/>
</dbReference>
<dbReference type="GO" id="GO:0080120">
    <property type="term" value="P:CAAX-box protein maturation"/>
    <property type="evidence" value="ECO:0007669"/>
    <property type="project" value="UniProtKB-ARBA"/>
</dbReference>
<feature type="transmembrane region" description="Helical" evidence="1">
    <location>
        <begin position="172"/>
        <end position="196"/>
    </location>
</feature>
<evidence type="ECO:0000259" key="2">
    <source>
        <dbReference type="Pfam" id="PF02517"/>
    </source>
</evidence>
<feature type="transmembrane region" description="Helical" evidence="1">
    <location>
        <begin position="95"/>
        <end position="119"/>
    </location>
</feature>
<dbReference type="AlphaFoldDB" id="A0A917JVP2"/>
<reference evidence="3" key="2">
    <citation type="submission" date="2020-09" db="EMBL/GenBank/DDBJ databases">
        <authorList>
            <person name="Sun Q."/>
            <person name="Ohkuma M."/>
        </authorList>
    </citation>
    <scope>NUCLEOTIDE SEQUENCE</scope>
    <source>
        <strain evidence="3">JCM 13919</strain>
    </source>
</reference>
<keyword evidence="1" id="KW-1133">Transmembrane helix</keyword>
<dbReference type="RefSeq" id="WP_131776366.1">
    <property type="nucleotide sequence ID" value="NZ_BMOB01000007.1"/>
</dbReference>
<evidence type="ECO:0000256" key="1">
    <source>
        <dbReference type="SAM" id="Phobius"/>
    </source>
</evidence>
<feature type="domain" description="CAAX prenyl protease 2/Lysostaphin resistance protein A-like" evidence="2">
    <location>
        <begin position="139"/>
        <end position="239"/>
    </location>
</feature>
<organism evidence="3 4">
    <name type="scientific">Legionella impletisoli</name>
    <dbReference type="NCBI Taxonomy" id="343510"/>
    <lineage>
        <taxon>Bacteria</taxon>
        <taxon>Pseudomonadati</taxon>
        <taxon>Pseudomonadota</taxon>
        <taxon>Gammaproteobacteria</taxon>
        <taxon>Legionellales</taxon>
        <taxon>Legionellaceae</taxon>
        <taxon>Legionella</taxon>
    </lineage>
</organism>
<name>A0A917JVP2_9GAMM</name>
<keyword evidence="1" id="KW-0472">Membrane</keyword>
<keyword evidence="4" id="KW-1185">Reference proteome</keyword>
<feature type="transmembrane region" description="Helical" evidence="1">
    <location>
        <begin position="148"/>
        <end position="166"/>
    </location>
</feature>
<keyword evidence="1" id="KW-0812">Transmembrane</keyword>
<accession>A0A917JVP2</accession>
<dbReference type="Proteomes" id="UP000630149">
    <property type="component" value="Unassembled WGS sequence"/>
</dbReference>
<comment type="caution">
    <text evidence="3">The sequence shown here is derived from an EMBL/GenBank/DDBJ whole genome shotgun (WGS) entry which is preliminary data.</text>
</comment>
<evidence type="ECO:0000313" key="3">
    <source>
        <dbReference type="EMBL" id="GGI88539.1"/>
    </source>
</evidence>
<feature type="transmembrane region" description="Helical" evidence="1">
    <location>
        <begin position="203"/>
        <end position="222"/>
    </location>
</feature>
<protein>
    <submittedName>
        <fullName evidence="3">Membrane protein</fullName>
    </submittedName>
</protein>
<dbReference type="Pfam" id="PF02517">
    <property type="entry name" value="Rce1-like"/>
    <property type="match status" value="1"/>
</dbReference>
<dbReference type="GO" id="GO:0004175">
    <property type="term" value="F:endopeptidase activity"/>
    <property type="evidence" value="ECO:0007669"/>
    <property type="project" value="UniProtKB-ARBA"/>
</dbReference>
<gene>
    <name evidence="3" type="ORF">GCM10007966_16610</name>
</gene>
<feature type="transmembrane region" description="Helical" evidence="1">
    <location>
        <begin position="6"/>
        <end position="24"/>
    </location>
</feature>
<sequence>MTINWPLIFFLIALCIPGIVIAIPRLIHFLLKDNSAELKKRISRFAVGQTLLMVFIMSLAGSLLSKSSPLDAPILSPLLKGDTIVFNIQDSLLPVFGITIVGLIIFLGLYYGVFTRFIAKPEQHIMRSLRRVLGLDGCMLYSGVSDEIIARWGLMNVTAFFGFLFTGHYSDAIIWTAIIVSGVLFALGQLPTYLAAGCKASRTFLYALVLLNVWQSIVFGFIFWHYGLLMAIMAHMIFHVGWWQYDKPNAQVKA</sequence>
<feature type="transmembrane region" description="Helical" evidence="1">
    <location>
        <begin position="45"/>
        <end position="64"/>
    </location>
</feature>
<dbReference type="EMBL" id="BMOB01000007">
    <property type="protein sequence ID" value="GGI88539.1"/>
    <property type="molecule type" value="Genomic_DNA"/>
</dbReference>
<evidence type="ECO:0000313" key="4">
    <source>
        <dbReference type="Proteomes" id="UP000630149"/>
    </source>
</evidence>
<reference evidence="3" key="1">
    <citation type="journal article" date="2014" name="Int. J. Syst. Evol. Microbiol.">
        <title>Complete genome sequence of Corynebacterium casei LMG S-19264T (=DSM 44701T), isolated from a smear-ripened cheese.</title>
        <authorList>
            <consortium name="US DOE Joint Genome Institute (JGI-PGF)"/>
            <person name="Walter F."/>
            <person name="Albersmeier A."/>
            <person name="Kalinowski J."/>
            <person name="Ruckert C."/>
        </authorList>
    </citation>
    <scope>NUCLEOTIDE SEQUENCE</scope>
    <source>
        <strain evidence="3">JCM 13919</strain>
    </source>
</reference>
<proteinExistence type="predicted"/>
<dbReference type="OrthoDB" id="378663at2"/>